<gene>
    <name evidence="2" type="ORF">PATL70BA_1921</name>
</gene>
<keyword evidence="1" id="KW-0812">Transmembrane</keyword>
<evidence type="ECO:0000313" key="3">
    <source>
        <dbReference type="Proteomes" id="UP000279029"/>
    </source>
</evidence>
<sequence length="382" mass="43667">MTIDKKKSRPIIFFLALLIFVLIYGLFIRPNYHLINRGTIYLEAIGSGKLDTLKGSHITTMSDGYYIATREGLTKYTFDQKSVWNKSYHLNELLFLVEAPYMAVVNITGKEAYIFDGDGNIATIKTNHNIVSGSLNEVGFLALILEEDNKHFINMYDYQGKVVVERRTIFKEDGFPISVAVAKDASRMMTSHLDVTQHVIESMITFLDFSGKGEEFTDRVVGHERLNGTLAARINFLDNEHAVVIGDNLLSFYYIDPLPELIKSIPLDVEIEEVDALNEQLILKFGEALNPEGEVLSQKVMVFSKKGEIEIELTFEEPVTNLSTQEDALFVIQGSRVMKYIGKRKVWETNLHKDVISIYEISNNRYLIEYEYDFEILKLKDI</sequence>
<evidence type="ECO:0000313" key="2">
    <source>
        <dbReference type="EMBL" id="VDN47812.1"/>
    </source>
</evidence>
<name>A0A3P7RZ36_9FIRM</name>
<dbReference type="Pfam" id="PF18975">
    <property type="entry name" value="DUF5711"/>
    <property type="match status" value="1"/>
</dbReference>
<keyword evidence="1" id="KW-1133">Transmembrane helix</keyword>
<dbReference type="AlphaFoldDB" id="A0A3P7RZ36"/>
<keyword evidence="1" id="KW-0472">Membrane</keyword>
<protein>
    <submittedName>
        <fullName evidence="2">Uncharacterized protein</fullName>
    </submittedName>
</protein>
<proteinExistence type="predicted"/>
<dbReference type="InterPro" id="IPR043765">
    <property type="entry name" value="DUF5711"/>
</dbReference>
<dbReference type="KEGG" id="cbar:PATL70BA_1921"/>
<accession>A0A3P7RZ36</accession>
<feature type="transmembrane region" description="Helical" evidence="1">
    <location>
        <begin position="12"/>
        <end position="28"/>
    </location>
</feature>
<organism evidence="2 3">
    <name type="scientific">Petrocella atlantisensis</name>
    <dbReference type="NCBI Taxonomy" id="2173034"/>
    <lineage>
        <taxon>Bacteria</taxon>
        <taxon>Bacillati</taxon>
        <taxon>Bacillota</taxon>
        <taxon>Clostridia</taxon>
        <taxon>Lachnospirales</taxon>
        <taxon>Vallitaleaceae</taxon>
        <taxon>Petrocella</taxon>
    </lineage>
</organism>
<evidence type="ECO:0000256" key="1">
    <source>
        <dbReference type="SAM" id="Phobius"/>
    </source>
</evidence>
<reference evidence="2 3" key="1">
    <citation type="submission" date="2018-09" db="EMBL/GenBank/DDBJ databases">
        <authorList>
            <person name="Postec A."/>
        </authorList>
    </citation>
    <scope>NUCLEOTIDE SEQUENCE [LARGE SCALE GENOMIC DNA]</scope>
    <source>
        <strain evidence="2">70B-A</strain>
    </source>
</reference>
<dbReference type="Proteomes" id="UP000279029">
    <property type="component" value="Chromosome"/>
</dbReference>
<keyword evidence="3" id="KW-1185">Reference proteome</keyword>
<dbReference type="EMBL" id="LR130778">
    <property type="protein sequence ID" value="VDN47812.1"/>
    <property type="molecule type" value="Genomic_DNA"/>
</dbReference>